<dbReference type="EMBL" id="OX451741">
    <property type="protein sequence ID" value="CAI8619107.1"/>
    <property type="molecule type" value="Genomic_DNA"/>
</dbReference>
<name>A0AAV1BC42_VICFA</name>
<evidence type="ECO:0000313" key="2">
    <source>
        <dbReference type="Proteomes" id="UP001157006"/>
    </source>
</evidence>
<dbReference type="AlphaFoldDB" id="A0AAV1BC42"/>
<organism evidence="1 2">
    <name type="scientific">Vicia faba</name>
    <name type="common">Broad bean</name>
    <name type="synonym">Faba vulgaris</name>
    <dbReference type="NCBI Taxonomy" id="3906"/>
    <lineage>
        <taxon>Eukaryota</taxon>
        <taxon>Viridiplantae</taxon>
        <taxon>Streptophyta</taxon>
        <taxon>Embryophyta</taxon>
        <taxon>Tracheophyta</taxon>
        <taxon>Spermatophyta</taxon>
        <taxon>Magnoliopsida</taxon>
        <taxon>eudicotyledons</taxon>
        <taxon>Gunneridae</taxon>
        <taxon>Pentapetalae</taxon>
        <taxon>rosids</taxon>
        <taxon>fabids</taxon>
        <taxon>Fabales</taxon>
        <taxon>Fabaceae</taxon>
        <taxon>Papilionoideae</taxon>
        <taxon>50 kb inversion clade</taxon>
        <taxon>NPAAA clade</taxon>
        <taxon>Hologalegina</taxon>
        <taxon>IRL clade</taxon>
        <taxon>Fabeae</taxon>
        <taxon>Vicia</taxon>
    </lineage>
</organism>
<proteinExistence type="predicted"/>
<accession>A0AAV1BC42</accession>
<keyword evidence="2" id="KW-1185">Reference proteome</keyword>
<gene>
    <name evidence="1" type="ORF">VFH_VI154920</name>
</gene>
<dbReference type="Proteomes" id="UP001157006">
    <property type="component" value="Chromosome 6"/>
</dbReference>
<protein>
    <submittedName>
        <fullName evidence="1">Uncharacterized protein</fullName>
    </submittedName>
</protein>
<reference evidence="1 2" key="1">
    <citation type="submission" date="2023-01" db="EMBL/GenBank/DDBJ databases">
        <authorList>
            <person name="Kreplak J."/>
        </authorList>
    </citation>
    <scope>NUCLEOTIDE SEQUENCE [LARGE SCALE GENOMIC DNA]</scope>
</reference>
<evidence type="ECO:0000313" key="1">
    <source>
        <dbReference type="EMBL" id="CAI8619107.1"/>
    </source>
</evidence>
<sequence>MLLIAPIFKVFLDICLEIIIHQNEVPLRSELQDLNHGIKQQQFLSIAFLSSSGICKTARIIRSKFRIIEKKQCQKRKAYFSFSEISLTTKSIRNRVLKLKLNQNYMRGRIAEDLKAEAP</sequence>